<evidence type="ECO:0000313" key="1">
    <source>
        <dbReference type="EMBL" id="GAA0248339.1"/>
    </source>
</evidence>
<gene>
    <name evidence="1" type="primary">sbnB</name>
    <name evidence="1" type="ORF">GCM10010492_55210</name>
</gene>
<dbReference type="PANTHER" id="PTHR13812:SF19">
    <property type="entry name" value="KETIMINE REDUCTASE MU-CRYSTALLIN"/>
    <property type="match status" value="1"/>
</dbReference>
<dbReference type="EMBL" id="BAAABU010000016">
    <property type="protein sequence ID" value="GAA0248339.1"/>
    <property type="molecule type" value="Genomic_DNA"/>
</dbReference>
<dbReference type="SUPFAM" id="SSF51735">
    <property type="entry name" value="NAD(P)-binding Rossmann-fold domains"/>
    <property type="match status" value="1"/>
</dbReference>
<reference evidence="1 2" key="1">
    <citation type="journal article" date="2019" name="Int. J. Syst. Evol. Microbiol.">
        <title>The Global Catalogue of Microorganisms (GCM) 10K type strain sequencing project: providing services to taxonomists for standard genome sequencing and annotation.</title>
        <authorList>
            <consortium name="The Broad Institute Genomics Platform"/>
            <consortium name="The Broad Institute Genome Sequencing Center for Infectious Disease"/>
            <person name="Wu L."/>
            <person name="Ma J."/>
        </authorList>
    </citation>
    <scope>NUCLEOTIDE SEQUENCE [LARGE SCALE GENOMIC DNA]</scope>
    <source>
        <strain evidence="1 2">JCM 3380</strain>
    </source>
</reference>
<dbReference type="RefSeq" id="WP_343936833.1">
    <property type="nucleotide sequence ID" value="NZ_BAAABU010000016.1"/>
</dbReference>
<dbReference type="InterPro" id="IPR036291">
    <property type="entry name" value="NAD(P)-bd_dom_sf"/>
</dbReference>
<dbReference type="Proteomes" id="UP001500416">
    <property type="component" value="Unassembled WGS sequence"/>
</dbReference>
<organism evidence="1 2">
    <name type="scientific">Saccharothrix mutabilis subsp. mutabilis</name>
    <dbReference type="NCBI Taxonomy" id="66855"/>
    <lineage>
        <taxon>Bacteria</taxon>
        <taxon>Bacillati</taxon>
        <taxon>Actinomycetota</taxon>
        <taxon>Actinomycetes</taxon>
        <taxon>Pseudonocardiales</taxon>
        <taxon>Pseudonocardiaceae</taxon>
        <taxon>Saccharothrix</taxon>
    </lineage>
</organism>
<evidence type="ECO:0000313" key="2">
    <source>
        <dbReference type="Proteomes" id="UP001500416"/>
    </source>
</evidence>
<dbReference type="Pfam" id="PF02423">
    <property type="entry name" value="OCD_Mu_crystall"/>
    <property type="match status" value="1"/>
</dbReference>
<accession>A0ABN0UEV8</accession>
<comment type="caution">
    <text evidence="1">The sequence shown here is derived from an EMBL/GenBank/DDBJ whole genome shotgun (WGS) entry which is preliminary data.</text>
</comment>
<dbReference type="InterPro" id="IPR023401">
    <property type="entry name" value="ODC_N"/>
</dbReference>
<name>A0ABN0UEV8_9PSEU</name>
<dbReference type="Gene3D" id="3.30.1780.10">
    <property type="entry name" value="ornithine cyclodeaminase, domain 1"/>
    <property type="match status" value="1"/>
</dbReference>
<dbReference type="PANTHER" id="PTHR13812">
    <property type="entry name" value="KETIMINE REDUCTASE MU-CRYSTALLIN"/>
    <property type="match status" value="1"/>
</dbReference>
<keyword evidence="2" id="KW-1185">Reference proteome</keyword>
<dbReference type="PIRSF" id="PIRSF001439">
    <property type="entry name" value="CryM"/>
    <property type="match status" value="1"/>
</dbReference>
<proteinExistence type="predicted"/>
<dbReference type="Gene3D" id="3.40.50.720">
    <property type="entry name" value="NAD(P)-binding Rossmann-like Domain"/>
    <property type="match status" value="1"/>
</dbReference>
<dbReference type="InterPro" id="IPR003462">
    <property type="entry name" value="ODC_Mu_crystall"/>
</dbReference>
<protein>
    <submittedName>
        <fullName evidence="1">2,3-diaminopropionate biosynthesis protein SbnB</fullName>
    </submittedName>
</protein>
<sequence>MTPREELLFLDRATVRACVAGVDPVEVVESVLRSHAAGRTTLPAEGYLPWENDQGAYCRSIAMLGAVDGERGPTYGIKLINAAVSNPSIGLDRAGGCGFLFDPRTARPVVLAEAAYLSGLRTAAYTMASLRHLGPVGFDAVSFIGTGAQARVHAELLARYFPAVRDLHVFDSERSRAEAFTGASGHTVHVHETAEAAVRASNVLVTLTTVNDGYIPHDWFRPGSFVAHVSLDDLLPEVFFKSEALFVDDLELIRENPRRVLGALLADGDVPVTGSLGGVLTGAVAPVRPRDGVVVSNPFGMAVLDVGLLAEVAAHARSAGLGTTLDLLGAAR</sequence>